<dbReference type="PANTHER" id="PTHR36836:SF1">
    <property type="entry name" value="COLANIC ACID BIOSYNTHESIS PROTEIN WCAK"/>
    <property type="match status" value="1"/>
</dbReference>
<keyword evidence="3" id="KW-0408">Iron</keyword>
<dbReference type="Pfam" id="PF04230">
    <property type="entry name" value="PS_pyruv_trans"/>
    <property type="match status" value="1"/>
</dbReference>
<protein>
    <submittedName>
        <fullName evidence="6">Radical SAM protein</fullName>
    </submittedName>
</protein>
<gene>
    <name evidence="6" type="ORF">EWV53_09875</name>
</gene>
<name>A0A552Q0S9_9CHRO</name>
<dbReference type="InterPro" id="IPR058240">
    <property type="entry name" value="rSAM_sf"/>
</dbReference>
<dbReference type="EMBL" id="SFAC01000120">
    <property type="protein sequence ID" value="TRV62810.1"/>
    <property type="molecule type" value="Genomic_DNA"/>
</dbReference>
<dbReference type="InterPro" id="IPR007197">
    <property type="entry name" value="rSAM"/>
</dbReference>
<evidence type="ECO:0000256" key="4">
    <source>
        <dbReference type="ARBA" id="ARBA00023014"/>
    </source>
</evidence>
<dbReference type="CDD" id="cd01335">
    <property type="entry name" value="Radical_SAM"/>
    <property type="match status" value="1"/>
</dbReference>
<dbReference type="SFLD" id="SFLDG01067">
    <property type="entry name" value="SPASM/twitch_domain_containing"/>
    <property type="match status" value="1"/>
</dbReference>
<dbReference type="PANTHER" id="PTHR36836">
    <property type="entry name" value="COLANIC ACID BIOSYNTHESIS PROTEIN WCAK"/>
    <property type="match status" value="1"/>
</dbReference>
<dbReference type="GO" id="GO:0003824">
    <property type="term" value="F:catalytic activity"/>
    <property type="evidence" value="ECO:0007669"/>
    <property type="project" value="InterPro"/>
</dbReference>
<keyword evidence="2" id="KW-0479">Metal-binding</keyword>
<dbReference type="AlphaFoldDB" id="A0A552Q0S9"/>
<dbReference type="SUPFAM" id="SSF102114">
    <property type="entry name" value="Radical SAM enzymes"/>
    <property type="match status" value="1"/>
</dbReference>
<reference evidence="6 7" key="1">
    <citation type="submission" date="2019-01" db="EMBL/GenBank/DDBJ databases">
        <title>Coherence of Microcystis species and biogeography revealed through population genomics.</title>
        <authorList>
            <person name="Perez-Carrascal O.M."/>
            <person name="Terrat Y."/>
            <person name="Giani A."/>
            <person name="Fortin N."/>
            <person name="Tromas N."/>
            <person name="Shapiro B.J."/>
        </authorList>
    </citation>
    <scope>NUCLEOTIDE SEQUENCE [LARGE SCALE GENOMIC DNA]</scope>
    <source>
        <strain evidence="6">Mp_MB_F_20051200_S9</strain>
    </source>
</reference>
<evidence type="ECO:0000313" key="6">
    <source>
        <dbReference type="EMBL" id="TRV62810.1"/>
    </source>
</evidence>
<evidence type="ECO:0000256" key="1">
    <source>
        <dbReference type="ARBA" id="ARBA00022691"/>
    </source>
</evidence>
<dbReference type="GO" id="GO:0051536">
    <property type="term" value="F:iron-sulfur cluster binding"/>
    <property type="evidence" value="ECO:0007669"/>
    <property type="project" value="UniProtKB-KW"/>
</dbReference>
<feature type="domain" description="Radical SAM core" evidence="5">
    <location>
        <begin position="45"/>
        <end position="277"/>
    </location>
</feature>
<dbReference type="InterPro" id="IPR013785">
    <property type="entry name" value="Aldolase_TIM"/>
</dbReference>
<evidence type="ECO:0000259" key="5">
    <source>
        <dbReference type="PROSITE" id="PS51918"/>
    </source>
</evidence>
<dbReference type="Pfam" id="PF04055">
    <property type="entry name" value="Radical_SAM"/>
    <property type="match status" value="1"/>
</dbReference>
<organism evidence="6 7">
    <name type="scientific">Microcystis panniformis Mp_MB_F_20051200_S9</name>
    <dbReference type="NCBI Taxonomy" id="2486223"/>
    <lineage>
        <taxon>Bacteria</taxon>
        <taxon>Bacillati</taxon>
        <taxon>Cyanobacteriota</taxon>
        <taxon>Cyanophyceae</taxon>
        <taxon>Oscillatoriophycideae</taxon>
        <taxon>Chroococcales</taxon>
        <taxon>Microcystaceae</taxon>
        <taxon>Microcystis</taxon>
    </lineage>
</organism>
<dbReference type="InterPro" id="IPR007345">
    <property type="entry name" value="Polysacch_pyruvyl_Trfase"/>
</dbReference>
<comment type="caution">
    <text evidence="6">The sequence shown here is derived from an EMBL/GenBank/DDBJ whole genome shotgun (WGS) entry which is preliminary data.</text>
</comment>
<evidence type="ECO:0000256" key="2">
    <source>
        <dbReference type="ARBA" id="ARBA00022723"/>
    </source>
</evidence>
<evidence type="ECO:0000256" key="3">
    <source>
        <dbReference type="ARBA" id="ARBA00023004"/>
    </source>
</evidence>
<dbReference type="Gene3D" id="3.20.20.70">
    <property type="entry name" value="Aldolase class I"/>
    <property type="match status" value="1"/>
</dbReference>
<keyword evidence="4" id="KW-0411">Iron-sulfur</keyword>
<dbReference type="SFLD" id="SFLDS00029">
    <property type="entry name" value="Radical_SAM"/>
    <property type="match status" value="1"/>
</dbReference>
<evidence type="ECO:0000313" key="7">
    <source>
        <dbReference type="Proteomes" id="UP000317165"/>
    </source>
</evidence>
<accession>A0A552Q0S9</accession>
<dbReference type="Proteomes" id="UP000317165">
    <property type="component" value="Unassembled WGS sequence"/>
</dbReference>
<keyword evidence="1" id="KW-0949">S-adenosyl-L-methionine</keyword>
<sequence length="814" mass="91677">MLPKRQGKLIQTKKIYKIHIYIMKFLASVHNTLQDLYLTTQPKPWHPQKPRVIQFPVNDICNAKCQMCNIWQQKFDYQISPQELAIAVNNPLFSEVRGVGINGGEPTLRKDLAEIVDVLFGNLPKLSNIALITNSLNSSQVIERIGEIGQVIKSHSGHLDVMVSLDGVGEVHDRVRGRKGNFENALKVINFIQNSDLVSSRRLGCTVIKENVYGVHDLFEFALSQNIYIKYRLGLPHQRLYSRYVSEPFDLTFAEKYHLSVFLENIIRFYETSEQQKFFYKSLIGQIMYGKPRAAGCDWQHRGVTLSARGELLYCAVESKTLGSSISENSEHLYFANQEHLANIVKTKCDTCVHDYVGLPPTSTLLNNYLNKGLFKLGINPQYLKKSPLIKPVKEIKKKISFQKRMIDYGVDLAKINHSQPAQSFSRHNSEKYRVLICGWYGTETLGDKAILGGVVNSLQSALGNLELHLASLELYISEMTIQQMPELEGCYLHSITDAIKVAGTMDLVVFGGGPLMAIPNLAEMIAIFQRAVEAKVPTLIAGCGVGPLGNFDYNQAIKNLLHLSSYRIYRDENSRTLAESLGICTSEDFVAEDPALTWVKSSLASLKPIENPQKSPVLLLGLRDWPYQQYAPYLTVLEAEKLKNKFETEMITALTHILNKYSELSIIPFPMCTNHIGDDDRWFYRRLFRGCQDIQNRLDLSYLGAEQKPLDALKAFQSASMALTMRFHSLVFALAAGVPSIAIDYTLGKGKVKSLAEKHNVPYMSLDLITAEFLVSRFGDILNGDGQDLKYFVCPQTLNFSNAVSLFIKNLEG</sequence>
<dbReference type="PROSITE" id="PS51918">
    <property type="entry name" value="RADICAL_SAM"/>
    <property type="match status" value="1"/>
</dbReference>
<proteinExistence type="predicted"/>
<dbReference type="GO" id="GO:0046872">
    <property type="term" value="F:metal ion binding"/>
    <property type="evidence" value="ECO:0007669"/>
    <property type="project" value="UniProtKB-KW"/>
</dbReference>